<sequence>MLLNPPRATPSAPAQSAQGPASGPSSGGLASPPPTPAARPTPSSLNSHSSYAAVFSPLGAPNTTARIDHVLDDAVGPGVDWRARVPAPHLGLTKAQNRARAGALRAMLALNREEEERRARAKLDGRDDDDSAESGGDTAPAPTRAVLAGPRQPRPRQSRPHLRWSMAEQNAVRADECRYELPLPSHGEKLQRAGAEENGRDAGGAGSDTITAPTPPPASAVPAAATAPTGGPIPALEPPDVLLEEFCRYYGVNATDQARLARLEFEPGDEIETLPEEDWKNAGFTTLAWRRIIAKNNTFISDSRDGLWG</sequence>
<feature type="region of interest" description="Disordered" evidence="1">
    <location>
        <begin position="1"/>
        <end position="49"/>
    </location>
</feature>
<reference evidence="3" key="1">
    <citation type="submission" date="2014-04" db="EMBL/GenBank/DDBJ databases">
        <title>Evolutionary Origins and Diversification of the Mycorrhizal Mutualists.</title>
        <authorList>
            <consortium name="DOE Joint Genome Institute"/>
            <consortium name="Mycorrhizal Genomics Consortium"/>
            <person name="Kohler A."/>
            <person name="Kuo A."/>
            <person name="Nagy L.G."/>
            <person name="Floudas D."/>
            <person name="Copeland A."/>
            <person name="Barry K.W."/>
            <person name="Cichocki N."/>
            <person name="Veneault-Fourrey C."/>
            <person name="LaButti K."/>
            <person name="Lindquist E.A."/>
            <person name="Lipzen A."/>
            <person name="Lundell T."/>
            <person name="Morin E."/>
            <person name="Murat C."/>
            <person name="Riley R."/>
            <person name="Ohm R."/>
            <person name="Sun H."/>
            <person name="Tunlid A."/>
            <person name="Henrissat B."/>
            <person name="Grigoriev I.V."/>
            <person name="Hibbett D.S."/>
            <person name="Martin F."/>
        </authorList>
    </citation>
    <scope>NUCLEOTIDE SEQUENCE [LARGE SCALE GENOMIC DNA]</scope>
    <source>
        <strain evidence="3">FD-334 SS-4</strain>
    </source>
</reference>
<evidence type="ECO:0000313" key="2">
    <source>
        <dbReference type="EMBL" id="KJA28911.1"/>
    </source>
</evidence>
<name>A0A0D2PKJ2_HYPSF</name>
<organism evidence="2 3">
    <name type="scientific">Hypholoma sublateritium (strain FD-334 SS-4)</name>
    <dbReference type="NCBI Taxonomy" id="945553"/>
    <lineage>
        <taxon>Eukaryota</taxon>
        <taxon>Fungi</taxon>
        <taxon>Dikarya</taxon>
        <taxon>Basidiomycota</taxon>
        <taxon>Agaricomycotina</taxon>
        <taxon>Agaricomycetes</taxon>
        <taxon>Agaricomycetidae</taxon>
        <taxon>Agaricales</taxon>
        <taxon>Agaricineae</taxon>
        <taxon>Strophariaceae</taxon>
        <taxon>Hypholoma</taxon>
    </lineage>
</organism>
<feature type="compositionally biased region" description="Low complexity" evidence="1">
    <location>
        <begin position="220"/>
        <end position="234"/>
    </location>
</feature>
<accession>A0A0D2PKJ2</accession>
<gene>
    <name evidence="2" type="ORF">HYPSUDRAFT_627129</name>
</gene>
<keyword evidence="3" id="KW-1185">Reference proteome</keyword>
<proteinExistence type="predicted"/>
<feature type="compositionally biased region" description="Basic and acidic residues" evidence="1">
    <location>
        <begin position="191"/>
        <end position="200"/>
    </location>
</feature>
<evidence type="ECO:0000313" key="3">
    <source>
        <dbReference type="Proteomes" id="UP000054270"/>
    </source>
</evidence>
<dbReference type="AlphaFoldDB" id="A0A0D2PKJ2"/>
<feature type="compositionally biased region" description="Low complexity" evidence="1">
    <location>
        <begin position="1"/>
        <end position="30"/>
    </location>
</feature>
<dbReference type="OrthoDB" id="3069791at2759"/>
<protein>
    <submittedName>
        <fullName evidence="2">Uncharacterized protein</fullName>
    </submittedName>
</protein>
<feature type="compositionally biased region" description="Basic and acidic residues" evidence="1">
    <location>
        <begin position="115"/>
        <end position="125"/>
    </location>
</feature>
<dbReference type="Proteomes" id="UP000054270">
    <property type="component" value="Unassembled WGS sequence"/>
</dbReference>
<feature type="compositionally biased region" description="Basic residues" evidence="1">
    <location>
        <begin position="153"/>
        <end position="162"/>
    </location>
</feature>
<dbReference type="EMBL" id="KN817520">
    <property type="protein sequence ID" value="KJA28911.1"/>
    <property type="molecule type" value="Genomic_DNA"/>
</dbReference>
<feature type="region of interest" description="Disordered" evidence="1">
    <location>
        <begin position="115"/>
        <end position="165"/>
    </location>
</feature>
<feature type="region of interest" description="Disordered" evidence="1">
    <location>
        <begin position="191"/>
        <end position="236"/>
    </location>
</feature>
<evidence type="ECO:0000256" key="1">
    <source>
        <dbReference type="SAM" id="MobiDB-lite"/>
    </source>
</evidence>